<reference evidence="8 9" key="1">
    <citation type="submission" date="2015-10" db="EMBL/GenBank/DDBJ databases">
        <title>Metagenome-Assembled Genomes uncover a global brackish microbiome.</title>
        <authorList>
            <person name="Hugerth L.W."/>
            <person name="Larsson J."/>
            <person name="Alneberg J."/>
            <person name="Lindh M.V."/>
            <person name="Legrand C."/>
            <person name="Pinhassi J."/>
            <person name="Andersson A.F."/>
        </authorList>
    </citation>
    <scope>NUCLEOTIDE SEQUENCE [LARGE SCALE GENOMIC DNA]</scope>
    <source>
        <strain evidence="8">BACL22 MAG-120619-bin3</strain>
    </source>
</reference>
<dbReference type="PANTHER" id="PTHR48111">
    <property type="entry name" value="REGULATOR OF RPOS"/>
    <property type="match status" value="1"/>
</dbReference>
<keyword evidence="3" id="KW-0804">Transcription</keyword>
<dbReference type="EMBL" id="LICD01000162">
    <property type="protein sequence ID" value="KRO79547.1"/>
    <property type="molecule type" value="Genomic_DNA"/>
</dbReference>
<evidence type="ECO:0000256" key="1">
    <source>
        <dbReference type="ARBA" id="ARBA00023015"/>
    </source>
</evidence>
<keyword evidence="1" id="KW-0805">Transcription regulation</keyword>
<dbReference type="InterPro" id="IPR016032">
    <property type="entry name" value="Sig_transdc_resp-reg_C-effctor"/>
</dbReference>
<dbReference type="PROSITE" id="PS50110">
    <property type="entry name" value="RESPONSE_REGULATORY"/>
    <property type="match status" value="1"/>
</dbReference>
<keyword evidence="4" id="KW-0597">Phosphoprotein</keyword>
<evidence type="ECO:0000256" key="4">
    <source>
        <dbReference type="PROSITE-ProRule" id="PRU00169"/>
    </source>
</evidence>
<evidence type="ECO:0000256" key="5">
    <source>
        <dbReference type="PROSITE-ProRule" id="PRU01091"/>
    </source>
</evidence>
<feature type="non-terminal residue" evidence="8">
    <location>
        <position position="1"/>
    </location>
</feature>
<dbReference type="InterPro" id="IPR011006">
    <property type="entry name" value="CheY-like_superfamily"/>
</dbReference>
<dbReference type="AlphaFoldDB" id="A0A0R2T2F1"/>
<dbReference type="PROSITE" id="PS51755">
    <property type="entry name" value="OMPR_PHOB"/>
    <property type="match status" value="1"/>
</dbReference>
<dbReference type="SUPFAM" id="SSF52172">
    <property type="entry name" value="CheY-like"/>
    <property type="match status" value="1"/>
</dbReference>
<dbReference type="GO" id="GO:0032993">
    <property type="term" value="C:protein-DNA complex"/>
    <property type="evidence" value="ECO:0007669"/>
    <property type="project" value="TreeGrafter"/>
</dbReference>
<dbReference type="GO" id="GO:0006355">
    <property type="term" value="P:regulation of DNA-templated transcription"/>
    <property type="evidence" value="ECO:0007669"/>
    <property type="project" value="InterPro"/>
</dbReference>
<dbReference type="GO" id="GO:0000976">
    <property type="term" value="F:transcription cis-regulatory region binding"/>
    <property type="evidence" value="ECO:0007669"/>
    <property type="project" value="TreeGrafter"/>
</dbReference>
<name>A0A0R2T2F1_9GAMM</name>
<dbReference type="CDD" id="cd00383">
    <property type="entry name" value="trans_reg_C"/>
    <property type="match status" value="1"/>
</dbReference>
<evidence type="ECO:0008006" key="10">
    <source>
        <dbReference type="Google" id="ProtNLM"/>
    </source>
</evidence>
<feature type="DNA-binding region" description="OmpR/PhoB-type" evidence="5">
    <location>
        <begin position="112"/>
        <end position="215"/>
    </location>
</feature>
<feature type="domain" description="OmpR/PhoB-type" evidence="7">
    <location>
        <begin position="112"/>
        <end position="215"/>
    </location>
</feature>
<gene>
    <name evidence="8" type="ORF">ABR85_10270</name>
</gene>
<protein>
    <recommendedName>
        <fullName evidence="10">Response regulatory domain-containing protein</fullName>
    </recommendedName>
</protein>
<dbReference type="InterPro" id="IPR001867">
    <property type="entry name" value="OmpR/PhoB-type_DNA-bd"/>
</dbReference>
<evidence type="ECO:0000256" key="3">
    <source>
        <dbReference type="ARBA" id="ARBA00023163"/>
    </source>
</evidence>
<dbReference type="PANTHER" id="PTHR48111:SF67">
    <property type="entry name" value="TRANSCRIPTIONAL REGULATORY PROTEIN TCTD"/>
    <property type="match status" value="1"/>
</dbReference>
<evidence type="ECO:0000313" key="8">
    <source>
        <dbReference type="EMBL" id="KRO79547.1"/>
    </source>
</evidence>
<sequence>AGLHKNAFTTKRFDTVDAFLKNLGSISDNPVDLFIIDFHLDKPNINGLDLCRRIKSKGAYPVIMLTGEDDVETTVACLYAGAEQYVTKPYELDELVARIHVVLKGWARAAVSYLESSGDAEKLTLTLQGRSRVLSCGDKETKLTQREVSLAESLLGSMGIEMEREHIYFAIFGRAMEPFSRAVDILVARLRKKLKLVTDDYVIIPTRNSGYMLVKK</sequence>
<organism evidence="8 9">
    <name type="scientific">OM182 bacterium BACL3 MAG-120619-bin3</name>
    <dbReference type="NCBI Taxonomy" id="1655593"/>
    <lineage>
        <taxon>Bacteria</taxon>
        <taxon>Pseudomonadati</taxon>
        <taxon>Pseudomonadota</taxon>
        <taxon>Gammaproteobacteria</taxon>
        <taxon>OMG group</taxon>
        <taxon>OM182 clade</taxon>
    </lineage>
</organism>
<evidence type="ECO:0000313" key="9">
    <source>
        <dbReference type="Proteomes" id="UP000051242"/>
    </source>
</evidence>
<proteinExistence type="predicted"/>
<accession>A0A0R2T2F1</accession>
<dbReference type="InterPro" id="IPR036388">
    <property type="entry name" value="WH-like_DNA-bd_sf"/>
</dbReference>
<dbReference type="GO" id="GO:0005829">
    <property type="term" value="C:cytosol"/>
    <property type="evidence" value="ECO:0007669"/>
    <property type="project" value="TreeGrafter"/>
</dbReference>
<keyword evidence="2 5" id="KW-0238">DNA-binding</keyword>
<dbReference type="Proteomes" id="UP000051242">
    <property type="component" value="Unassembled WGS sequence"/>
</dbReference>
<dbReference type="InterPro" id="IPR039420">
    <property type="entry name" value="WalR-like"/>
</dbReference>
<comment type="caution">
    <text evidence="8">The sequence shown here is derived from an EMBL/GenBank/DDBJ whole genome shotgun (WGS) entry which is preliminary data.</text>
</comment>
<feature type="modified residue" description="4-aspartylphosphate" evidence="4">
    <location>
        <position position="37"/>
    </location>
</feature>
<evidence type="ECO:0000256" key="2">
    <source>
        <dbReference type="ARBA" id="ARBA00023125"/>
    </source>
</evidence>
<evidence type="ECO:0000259" key="6">
    <source>
        <dbReference type="PROSITE" id="PS50110"/>
    </source>
</evidence>
<dbReference type="InterPro" id="IPR001789">
    <property type="entry name" value="Sig_transdc_resp-reg_receiver"/>
</dbReference>
<dbReference type="Gene3D" id="3.40.50.2300">
    <property type="match status" value="1"/>
</dbReference>
<dbReference type="SMART" id="SM00862">
    <property type="entry name" value="Trans_reg_C"/>
    <property type="match status" value="1"/>
</dbReference>
<dbReference type="Gene3D" id="1.10.10.10">
    <property type="entry name" value="Winged helix-like DNA-binding domain superfamily/Winged helix DNA-binding domain"/>
    <property type="match status" value="1"/>
</dbReference>
<dbReference type="Pfam" id="PF00072">
    <property type="entry name" value="Response_reg"/>
    <property type="match status" value="1"/>
</dbReference>
<evidence type="ECO:0000259" key="7">
    <source>
        <dbReference type="PROSITE" id="PS51755"/>
    </source>
</evidence>
<dbReference type="SMART" id="SM00448">
    <property type="entry name" value="REC"/>
    <property type="match status" value="1"/>
</dbReference>
<dbReference type="Pfam" id="PF00486">
    <property type="entry name" value="Trans_reg_C"/>
    <property type="match status" value="1"/>
</dbReference>
<dbReference type="SUPFAM" id="SSF46894">
    <property type="entry name" value="C-terminal effector domain of the bipartite response regulators"/>
    <property type="match status" value="1"/>
</dbReference>
<dbReference type="GO" id="GO:0000156">
    <property type="term" value="F:phosphorelay response regulator activity"/>
    <property type="evidence" value="ECO:0007669"/>
    <property type="project" value="TreeGrafter"/>
</dbReference>
<feature type="domain" description="Response regulatory" evidence="6">
    <location>
        <begin position="1"/>
        <end position="103"/>
    </location>
</feature>